<feature type="domain" description="FMN hydroxy acid dehydrogenase" evidence="6">
    <location>
        <begin position="43"/>
        <end position="445"/>
    </location>
</feature>
<feature type="binding site" evidence="5">
    <location>
        <position position="210"/>
    </location>
    <ligand>
        <name>glyoxylate</name>
        <dbReference type="ChEBI" id="CHEBI:36655"/>
    </ligand>
</feature>
<dbReference type="HOGENOM" id="CLU_020639_0_1_1"/>
<evidence type="ECO:0000259" key="6">
    <source>
        <dbReference type="PROSITE" id="PS51349"/>
    </source>
</evidence>
<dbReference type="SUPFAM" id="SSF51395">
    <property type="entry name" value="FMN-linked oxidoreductases"/>
    <property type="match status" value="1"/>
</dbReference>
<dbReference type="GO" id="GO:0010181">
    <property type="term" value="F:FMN binding"/>
    <property type="evidence" value="ECO:0007669"/>
    <property type="project" value="InterPro"/>
</dbReference>
<dbReference type="InterPro" id="IPR037396">
    <property type="entry name" value="FMN_HAD"/>
</dbReference>
<dbReference type="VEuPathDB" id="FungiDB:SCHCODRAFT_02244746"/>
<dbReference type="AlphaFoldDB" id="D8PMY4"/>
<dbReference type="InterPro" id="IPR000262">
    <property type="entry name" value="FMN-dep_DH"/>
</dbReference>
<comment type="similarity">
    <text evidence="3">Belongs to the FMN-dependent alpha-hydroxy acid dehydrogenase family.</text>
</comment>
<dbReference type="InterPro" id="IPR012133">
    <property type="entry name" value="Alpha-hydoxy_acid_DH_FMN"/>
</dbReference>
<dbReference type="PROSITE" id="PS51349">
    <property type="entry name" value="FMN_HYDROXY_ACID_DH_2"/>
    <property type="match status" value="1"/>
</dbReference>
<dbReference type="Proteomes" id="UP000007431">
    <property type="component" value="Unassembled WGS sequence"/>
</dbReference>
<evidence type="ECO:0000256" key="5">
    <source>
        <dbReference type="PIRSR" id="PIRSR000138-2"/>
    </source>
</evidence>
<keyword evidence="5" id="KW-0288">FMN</keyword>
<feature type="binding site" evidence="5">
    <location>
        <begin position="394"/>
        <end position="395"/>
    </location>
    <ligand>
        <name>FMN</name>
        <dbReference type="ChEBI" id="CHEBI:58210"/>
    </ligand>
</feature>
<accession>D8PMY4</accession>
<name>D8PMY4_SCHCM</name>
<reference evidence="7 8" key="1">
    <citation type="journal article" date="2010" name="Nat. Biotechnol.">
        <title>Genome sequence of the model mushroom Schizophyllum commune.</title>
        <authorList>
            <person name="Ohm R.A."/>
            <person name="de Jong J.F."/>
            <person name="Lugones L.G."/>
            <person name="Aerts A."/>
            <person name="Kothe E."/>
            <person name="Stajich J.E."/>
            <person name="de Vries R.P."/>
            <person name="Record E."/>
            <person name="Levasseur A."/>
            <person name="Baker S.E."/>
            <person name="Bartholomew K.A."/>
            <person name="Coutinho P.M."/>
            <person name="Erdmann S."/>
            <person name="Fowler T.J."/>
            <person name="Gathman A.C."/>
            <person name="Lombard V."/>
            <person name="Henrissat B."/>
            <person name="Knabe N."/>
            <person name="Kuees U."/>
            <person name="Lilly W.W."/>
            <person name="Lindquist E."/>
            <person name="Lucas S."/>
            <person name="Magnuson J.K."/>
            <person name="Piumi F."/>
            <person name="Raudaskoski M."/>
            <person name="Salamov A."/>
            <person name="Schmutz J."/>
            <person name="Schwarze F.W.M.R."/>
            <person name="vanKuyk P.A."/>
            <person name="Horton J.S."/>
            <person name="Grigoriev I.V."/>
            <person name="Woesten H.A.B."/>
        </authorList>
    </citation>
    <scope>NUCLEOTIDE SEQUENCE [LARGE SCALE GENOMIC DNA]</scope>
    <source>
        <strain evidence="8">H4-8 / FGSC 9210</strain>
    </source>
</reference>
<evidence type="ECO:0000313" key="8">
    <source>
        <dbReference type="Proteomes" id="UP000007431"/>
    </source>
</evidence>
<dbReference type="EMBL" id="GL377302">
    <property type="protein sequence ID" value="EFJ02847.1"/>
    <property type="molecule type" value="Genomic_DNA"/>
</dbReference>
<feature type="binding site" evidence="5">
    <location>
        <position position="173"/>
    </location>
    <ligand>
        <name>FMN</name>
        <dbReference type="ChEBI" id="CHEBI:58210"/>
    </ligand>
</feature>
<dbReference type="Pfam" id="PF01070">
    <property type="entry name" value="FMN_dh"/>
    <property type="match status" value="1"/>
</dbReference>
<keyword evidence="8" id="KW-1185">Reference proteome</keyword>
<dbReference type="OMA" id="CMLADTD"/>
<evidence type="ECO:0000256" key="2">
    <source>
        <dbReference type="ARBA" id="ARBA00023002"/>
    </source>
</evidence>
<evidence type="ECO:0000256" key="4">
    <source>
        <dbReference type="PIRSR" id="PIRSR000138-1"/>
    </source>
</evidence>
<feature type="binding site" evidence="5">
    <location>
        <position position="331"/>
    </location>
    <ligand>
        <name>FMN</name>
        <dbReference type="ChEBI" id="CHEBI:58210"/>
    </ligand>
</feature>
<evidence type="ECO:0000313" key="7">
    <source>
        <dbReference type="EMBL" id="EFJ02847.1"/>
    </source>
</evidence>
<feature type="active site" description="Proton acceptor" evidence="4">
    <location>
        <position position="333"/>
    </location>
</feature>
<dbReference type="InterPro" id="IPR013785">
    <property type="entry name" value="Aldolase_TIM"/>
</dbReference>
<dbReference type="Gene3D" id="3.20.20.70">
    <property type="entry name" value="Aldolase class I"/>
    <property type="match status" value="1"/>
</dbReference>
<evidence type="ECO:0000256" key="1">
    <source>
        <dbReference type="ARBA" id="ARBA00001917"/>
    </source>
</evidence>
<feature type="binding site" evidence="5">
    <location>
        <position position="309"/>
    </location>
    <ligand>
        <name>FMN</name>
        <dbReference type="ChEBI" id="CHEBI:58210"/>
    </ligand>
</feature>
<feature type="binding site" evidence="5">
    <location>
        <begin position="122"/>
        <end position="124"/>
    </location>
    <ligand>
        <name>FMN</name>
        <dbReference type="ChEBI" id="CHEBI:58210"/>
    </ligand>
</feature>
<feature type="binding site" evidence="5">
    <location>
        <position position="201"/>
    </location>
    <ligand>
        <name>FMN</name>
        <dbReference type="ChEBI" id="CHEBI:58210"/>
    </ligand>
</feature>
<evidence type="ECO:0000256" key="3">
    <source>
        <dbReference type="ARBA" id="ARBA00024042"/>
    </source>
</evidence>
<sequence length="454" mass="49721">MSLKAALEADQEIPESWSTYMSVVYGGRVPPLVGSYDPDKLEEAAREKLKAEPYSKGARTDICPAAFLYVFGSAGAGSTDRANRKAFERWALIPKMLVDSSDRSLETTLFGVKYKSPLLLAPIGVHGMIHPEGEVCAAAACSRMQVPFIMSTAATRSLEDCAAANGAGPRWYQLYWPRSEAITLSLLARAKTSGYSACIVTLDTMCMGWRPYDLDTAFLPFMHGVGIQVGTSDPAFMASQQLEARPDERAPFPFDPAELDAKRAAGDEHEIQMKQLGRNWARQIHSGLFRTWEELAFVRKHWEGPLMLKGIMTLDDALKAMEVGCDGIIVSNHGGRQIDGCLPALMALEKITGDSRIKEAQLAGKFTVLFDSGIRRGSDIVKAVAIGAQAVLLGRPYMYGLALAGSEGVEQVVRGLLCETEITLGLCGYTSIDQIWHKREEFMQKIEYPGMFSA</sequence>
<keyword evidence="5" id="KW-0285">Flavoprotein</keyword>
<dbReference type="PANTHER" id="PTHR10578">
    <property type="entry name" value="S -2-HYDROXY-ACID OXIDASE-RELATED"/>
    <property type="match status" value="1"/>
</dbReference>
<feature type="binding site" evidence="5">
    <location>
        <position position="336"/>
    </location>
    <ligand>
        <name>glyoxylate</name>
        <dbReference type="ChEBI" id="CHEBI:36655"/>
    </ligand>
</feature>
<dbReference type="FunCoup" id="D8PMY4">
    <property type="interactions" value="96"/>
</dbReference>
<dbReference type="InParanoid" id="D8PMY4"/>
<feature type="binding site" evidence="5">
    <location>
        <position position="175"/>
    </location>
    <ligand>
        <name>glyoxylate</name>
        <dbReference type="ChEBI" id="CHEBI:36655"/>
    </ligand>
</feature>
<organism evidence="8">
    <name type="scientific">Schizophyllum commune (strain H4-8 / FGSC 9210)</name>
    <name type="common">Split gill fungus</name>
    <dbReference type="NCBI Taxonomy" id="578458"/>
    <lineage>
        <taxon>Eukaryota</taxon>
        <taxon>Fungi</taxon>
        <taxon>Dikarya</taxon>
        <taxon>Basidiomycota</taxon>
        <taxon>Agaricomycotina</taxon>
        <taxon>Agaricomycetes</taxon>
        <taxon>Agaricomycetidae</taxon>
        <taxon>Agaricales</taxon>
        <taxon>Schizophyllaceae</taxon>
        <taxon>Schizophyllum</taxon>
    </lineage>
</organism>
<feature type="binding site" evidence="5">
    <location>
        <position position="151"/>
    </location>
    <ligand>
        <name>FMN</name>
        <dbReference type="ChEBI" id="CHEBI:58210"/>
    </ligand>
</feature>
<dbReference type="PANTHER" id="PTHR10578:SF143">
    <property type="entry name" value="FMN-DEPENDENT ALPHA-HYDROXY ACID DEHYDROGENASE PB1A11.03"/>
    <property type="match status" value="1"/>
</dbReference>
<feature type="binding site" evidence="5">
    <location>
        <position position="333"/>
    </location>
    <ligand>
        <name>glyoxylate</name>
        <dbReference type="ChEBI" id="CHEBI:36655"/>
    </ligand>
</feature>
<dbReference type="GO" id="GO:0016491">
    <property type="term" value="F:oxidoreductase activity"/>
    <property type="evidence" value="ECO:0007669"/>
    <property type="project" value="UniProtKB-KW"/>
</dbReference>
<keyword evidence="2" id="KW-0560">Oxidoreductase</keyword>
<feature type="binding site" evidence="5">
    <location>
        <position position="69"/>
    </location>
    <ligand>
        <name>glyoxylate</name>
        <dbReference type="ChEBI" id="CHEBI:36655"/>
    </ligand>
</feature>
<proteinExistence type="inferred from homology"/>
<protein>
    <recommendedName>
        <fullName evidence="6">FMN hydroxy acid dehydrogenase domain-containing protein</fullName>
    </recommendedName>
</protein>
<dbReference type="eggNOG" id="KOG0538">
    <property type="taxonomic scope" value="Eukaryota"/>
</dbReference>
<feature type="binding site" evidence="5">
    <location>
        <begin position="371"/>
        <end position="375"/>
    </location>
    <ligand>
        <name>FMN</name>
        <dbReference type="ChEBI" id="CHEBI:58210"/>
    </ligand>
</feature>
<dbReference type="InterPro" id="IPR008259">
    <property type="entry name" value="FMN_hydac_DH_AS"/>
</dbReference>
<dbReference type="PROSITE" id="PS00557">
    <property type="entry name" value="FMN_HYDROXY_ACID_DH_1"/>
    <property type="match status" value="1"/>
</dbReference>
<gene>
    <name evidence="7" type="ORF">SCHCODRAFT_80154</name>
</gene>
<comment type="cofactor">
    <cofactor evidence="1">
        <name>FMN</name>
        <dbReference type="ChEBI" id="CHEBI:58210"/>
    </cofactor>
</comment>
<dbReference type="STRING" id="578458.D8PMY4"/>
<dbReference type="PIRSF" id="PIRSF000138">
    <property type="entry name" value="Al-hdrx_acd_dh"/>
    <property type="match status" value="1"/>
</dbReference>